<proteinExistence type="predicted"/>
<keyword evidence="1" id="KW-0812">Transmembrane</keyword>
<evidence type="ECO:0000259" key="2">
    <source>
        <dbReference type="PROSITE" id="PS50192"/>
    </source>
</evidence>
<keyword evidence="1" id="KW-0472">Membrane</keyword>
<dbReference type="EMBL" id="JBGFUD010004911">
    <property type="protein sequence ID" value="MFH4979991.1"/>
    <property type="molecule type" value="Genomic_DNA"/>
</dbReference>
<feature type="domain" description="T-SNARE coiled-coil homology" evidence="2">
    <location>
        <begin position="1"/>
        <end position="39"/>
    </location>
</feature>
<organism evidence="3 4">
    <name type="scientific">Gnathostoma spinigerum</name>
    <dbReference type="NCBI Taxonomy" id="75299"/>
    <lineage>
        <taxon>Eukaryota</taxon>
        <taxon>Metazoa</taxon>
        <taxon>Ecdysozoa</taxon>
        <taxon>Nematoda</taxon>
        <taxon>Chromadorea</taxon>
        <taxon>Rhabditida</taxon>
        <taxon>Spirurina</taxon>
        <taxon>Gnathostomatomorpha</taxon>
        <taxon>Gnathostomatoidea</taxon>
        <taxon>Gnathostomatidae</taxon>
        <taxon>Gnathostoma</taxon>
    </lineage>
</organism>
<dbReference type="PROSITE" id="PS50192">
    <property type="entry name" value="T_SNARE"/>
    <property type="match status" value="1"/>
</dbReference>
<protein>
    <recommendedName>
        <fullName evidence="2">t-SNARE coiled-coil homology domain-containing protein</fullName>
    </recommendedName>
</protein>
<dbReference type="InterPro" id="IPR000727">
    <property type="entry name" value="T_SNARE_dom"/>
</dbReference>
<sequence length="108" mass="11006">MADLGNLVREQHEVVDSIEEHIEKSAVQIRAGHVNLQKARNAQTAKYPLVAAAIGSVAVGGPVGFAAGSAVAGICAAIGGAVAGLWGGRALRRSAQNSIAKSETYNSK</sequence>
<evidence type="ECO:0000313" key="4">
    <source>
        <dbReference type="Proteomes" id="UP001608902"/>
    </source>
</evidence>
<comment type="caution">
    <text evidence="3">The sequence shown here is derived from an EMBL/GenBank/DDBJ whole genome shotgun (WGS) entry which is preliminary data.</text>
</comment>
<feature type="transmembrane region" description="Helical" evidence="1">
    <location>
        <begin position="71"/>
        <end position="91"/>
    </location>
</feature>
<name>A0ABD6ERC1_9BILA</name>
<dbReference type="SUPFAM" id="SSF58038">
    <property type="entry name" value="SNARE fusion complex"/>
    <property type="match status" value="1"/>
</dbReference>
<gene>
    <name evidence="3" type="ORF">AB6A40_006700</name>
</gene>
<evidence type="ECO:0000313" key="3">
    <source>
        <dbReference type="EMBL" id="MFH4979991.1"/>
    </source>
</evidence>
<accession>A0ABD6ERC1</accession>
<evidence type="ECO:0000256" key="1">
    <source>
        <dbReference type="SAM" id="Phobius"/>
    </source>
</evidence>
<keyword evidence="1" id="KW-1133">Transmembrane helix</keyword>
<feature type="transmembrane region" description="Helical" evidence="1">
    <location>
        <begin position="47"/>
        <end position="65"/>
    </location>
</feature>
<dbReference type="Proteomes" id="UP001608902">
    <property type="component" value="Unassembled WGS sequence"/>
</dbReference>
<reference evidence="3 4" key="1">
    <citation type="submission" date="2024-08" db="EMBL/GenBank/DDBJ databases">
        <title>Gnathostoma spinigerum genome.</title>
        <authorList>
            <person name="Gonzalez-Bertolin B."/>
            <person name="Monzon S."/>
            <person name="Zaballos A."/>
            <person name="Jimenez P."/>
            <person name="Dekumyoy P."/>
            <person name="Varona S."/>
            <person name="Cuesta I."/>
            <person name="Sumanam S."/>
            <person name="Adisakwattana P."/>
            <person name="Gasser R.B."/>
            <person name="Hernandez-Gonzalez A."/>
            <person name="Young N.D."/>
            <person name="Perteguer M.J."/>
        </authorList>
    </citation>
    <scope>NUCLEOTIDE SEQUENCE [LARGE SCALE GENOMIC DNA]</scope>
    <source>
        <strain evidence="3">AL3</strain>
        <tissue evidence="3">Liver</tissue>
    </source>
</reference>
<keyword evidence="4" id="KW-1185">Reference proteome</keyword>
<dbReference type="AlphaFoldDB" id="A0ABD6ERC1"/>
<dbReference type="Gene3D" id="1.20.5.110">
    <property type="match status" value="1"/>
</dbReference>